<protein>
    <submittedName>
        <fullName evidence="9">LPXTG cell wall anchor domain-containing protein</fullName>
    </submittedName>
</protein>
<keyword evidence="5" id="KW-0572">Peptidoglycan-anchor</keyword>
<keyword evidence="2" id="KW-0134">Cell wall</keyword>
<keyword evidence="6" id="KW-1133">Transmembrane helix</keyword>
<dbReference type="AlphaFoldDB" id="A0A6B3TR97"/>
<keyword evidence="4 7" id="KW-0732">Signal</keyword>
<evidence type="ECO:0000256" key="7">
    <source>
        <dbReference type="SAM" id="SignalP"/>
    </source>
</evidence>
<dbReference type="Proteomes" id="UP000481621">
    <property type="component" value="Unassembled WGS sequence"/>
</dbReference>
<evidence type="ECO:0000256" key="5">
    <source>
        <dbReference type="ARBA" id="ARBA00023088"/>
    </source>
</evidence>
<feature type="transmembrane region" description="Helical" evidence="6">
    <location>
        <begin position="170"/>
        <end position="189"/>
    </location>
</feature>
<feature type="signal peptide" evidence="7">
    <location>
        <begin position="1"/>
        <end position="24"/>
    </location>
</feature>
<sequence length="199" mass="22838">MIKKLTSLFLCFLLIFLFSKNTKAESMKKIDIATFPKDILFNVTNLKPGDWMDRTLTIQNNGHQDFNYFLTSEMVNGSDKFYNELQLKVADKDNVLFEGKLKDFNKLEPRFIGKNDSDQLFFTVIVPEELGNDYQGLGCEIQFKLFVEGTLGELFPMDGAKLPKTGTNSFNLIILGAAFVLIGIVMEFIHRRKRITREV</sequence>
<organism evidence="9 10">
    <name type="scientific">Neobacillus thermocopriae</name>
    <dbReference type="NCBI Taxonomy" id="1215031"/>
    <lineage>
        <taxon>Bacteria</taxon>
        <taxon>Bacillati</taxon>
        <taxon>Bacillota</taxon>
        <taxon>Bacilli</taxon>
        <taxon>Bacillales</taxon>
        <taxon>Bacillaceae</taxon>
        <taxon>Neobacillus</taxon>
    </lineage>
</organism>
<evidence type="ECO:0000313" key="10">
    <source>
        <dbReference type="Proteomes" id="UP000481621"/>
    </source>
</evidence>
<keyword evidence="10" id="KW-1185">Reference proteome</keyword>
<comment type="caution">
    <text evidence="9">The sequence shown here is derived from an EMBL/GenBank/DDBJ whole genome shotgun (WGS) entry which is preliminary data.</text>
</comment>
<comment type="subcellular location">
    <subcellularLocation>
        <location evidence="1">Secreted</location>
        <location evidence="1">Cell wall</location>
        <topology evidence="1">Peptidoglycan-anchor</topology>
    </subcellularLocation>
</comment>
<accession>A0A6B3TR97</accession>
<dbReference type="Pfam" id="PF12389">
    <property type="entry name" value="Peptidase_M73"/>
    <property type="match status" value="1"/>
</dbReference>
<evidence type="ECO:0000256" key="2">
    <source>
        <dbReference type="ARBA" id="ARBA00022512"/>
    </source>
</evidence>
<evidence type="ECO:0000256" key="6">
    <source>
        <dbReference type="SAM" id="Phobius"/>
    </source>
</evidence>
<keyword evidence="3" id="KW-0964">Secreted</keyword>
<reference evidence="9" key="1">
    <citation type="submission" date="2020-02" db="EMBL/GenBank/DDBJ databases">
        <title>Bacillus sedimentmangrovi sp. nov., isolated from sediment of the mangrove ecosystem.</title>
        <authorList>
            <person name="Liu G."/>
        </authorList>
    </citation>
    <scope>NUCLEOTIDE SEQUENCE [LARGE SCALE GENOMIC DNA]</scope>
    <source>
        <strain evidence="9">SgZ-7</strain>
    </source>
</reference>
<dbReference type="InterPro" id="IPR022121">
    <property type="entry name" value="Peptidase_M73_camelysin"/>
</dbReference>
<dbReference type="Pfam" id="PF00746">
    <property type="entry name" value="Gram_pos_anchor"/>
    <property type="match status" value="1"/>
</dbReference>
<feature type="chain" id="PRO_5025433135" evidence="7">
    <location>
        <begin position="25"/>
        <end position="199"/>
    </location>
</feature>
<evidence type="ECO:0000256" key="4">
    <source>
        <dbReference type="ARBA" id="ARBA00022729"/>
    </source>
</evidence>
<dbReference type="NCBIfam" id="TIGR01167">
    <property type="entry name" value="LPXTG_anchor"/>
    <property type="match status" value="1"/>
</dbReference>
<evidence type="ECO:0000259" key="8">
    <source>
        <dbReference type="Pfam" id="PF00746"/>
    </source>
</evidence>
<dbReference type="InterPro" id="IPR019931">
    <property type="entry name" value="LPXTG_anchor"/>
</dbReference>
<evidence type="ECO:0000256" key="1">
    <source>
        <dbReference type="ARBA" id="ARBA00004168"/>
    </source>
</evidence>
<dbReference type="RefSeq" id="WP_163251523.1">
    <property type="nucleotide sequence ID" value="NZ_JAAIUV010000011.1"/>
</dbReference>
<keyword evidence="6" id="KW-0472">Membrane</keyword>
<gene>
    <name evidence="9" type="ORF">G4Z05_08655</name>
</gene>
<name>A0A6B3TR97_9BACI</name>
<evidence type="ECO:0000256" key="3">
    <source>
        <dbReference type="ARBA" id="ARBA00022525"/>
    </source>
</evidence>
<dbReference type="EMBL" id="JAAIUV010000011">
    <property type="protein sequence ID" value="NEX78956.1"/>
    <property type="molecule type" value="Genomic_DNA"/>
</dbReference>
<evidence type="ECO:0000313" key="9">
    <source>
        <dbReference type="EMBL" id="NEX78956.1"/>
    </source>
</evidence>
<proteinExistence type="predicted"/>
<feature type="domain" description="Gram-positive cocci surface proteins LPxTG" evidence="8">
    <location>
        <begin position="160"/>
        <end position="193"/>
    </location>
</feature>
<keyword evidence="6" id="KW-0812">Transmembrane</keyword>